<dbReference type="InterPro" id="IPR050743">
    <property type="entry name" value="2-oxoacid_DH_E2_comp"/>
</dbReference>
<evidence type="ECO:0000256" key="1">
    <source>
        <dbReference type="ARBA" id="ARBA00001938"/>
    </source>
</evidence>
<reference evidence="13" key="1">
    <citation type="submission" date="2023-03" db="EMBL/GenBank/DDBJ databases">
        <authorList>
            <person name="Steffen K."/>
            <person name="Cardenas P."/>
        </authorList>
    </citation>
    <scope>NUCLEOTIDE SEQUENCE</scope>
</reference>
<keyword evidence="3 9" id="KW-0808">Transferase</keyword>
<feature type="domain" description="Lipoyl-binding" evidence="11">
    <location>
        <begin position="3"/>
        <end position="78"/>
    </location>
</feature>
<dbReference type="Pfam" id="PF02817">
    <property type="entry name" value="E3_binding"/>
    <property type="match status" value="1"/>
</dbReference>
<dbReference type="FunFam" id="3.30.559.10:FF:000004">
    <property type="entry name" value="Acetyltransferase component of pyruvate dehydrogenase complex"/>
    <property type="match status" value="1"/>
</dbReference>
<dbReference type="GO" id="GO:0005737">
    <property type="term" value="C:cytoplasm"/>
    <property type="evidence" value="ECO:0007669"/>
    <property type="project" value="TreeGrafter"/>
</dbReference>
<dbReference type="Pfam" id="PF00198">
    <property type="entry name" value="2-oxoacid_dh"/>
    <property type="match status" value="1"/>
</dbReference>
<comment type="cofactor">
    <cofactor evidence="1 9">
        <name>(R)-lipoate</name>
        <dbReference type="ChEBI" id="CHEBI:83088"/>
    </cofactor>
</comment>
<evidence type="ECO:0000256" key="9">
    <source>
        <dbReference type="RuleBase" id="RU003423"/>
    </source>
</evidence>
<keyword evidence="4 9" id="KW-0450">Lipoyl</keyword>
<evidence type="ECO:0000256" key="5">
    <source>
        <dbReference type="ARBA" id="ARBA00022946"/>
    </source>
</evidence>
<feature type="region of interest" description="Disordered" evidence="10">
    <location>
        <begin position="84"/>
        <end position="136"/>
    </location>
</feature>
<evidence type="ECO:0000313" key="14">
    <source>
        <dbReference type="Proteomes" id="UP001174909"/>
    </source>
</evidence>
<dbReference type="EC" id="2.3.1.-" evidence="9"/>
<sequence length="429" mass="45356">MATFAFALPELGESIESGDVVQVLVAVGDEITAEQSVLELETDKAVVEVPSPVSGSVTAIHVAPGDKAAVGQLIVTLETDGAAAANGAPAPAEPPAEAEPEPPAPPVAAETAVAAPASPPAPEAREARSGAPAAPSVRRLAREIGVDIHKVPGSGPGGRVSADDVKRYARTTQPDKPTAAPANVPAAVTLPDFTRWGDIERRPMNNVRRLTADQMARTWATVPQVTQYDQADITELEQLRQKYAPKAVAAGGRLTITAIVLKVVAAALKRFPQFNASVDMATHEVIYKHYYHVGVAVDTDRGLLVPVIRDVDHKNILTLGVELTQLAERARSRKTSLEEMQGGTFTITNLGGIGGTGFSPILNAPEVAILGMARSRIQPVHADGQFVPRLMLPLSLSYDHRLIDGADGARFLRWVVEALSQPFLLSLEG</sequence>
<evidence type="ECO:0000259" key="12">
    <source>
        <dbReference type="PROSITE" id="PS51826"/>
    </source>
</evidence>
<dbReference type="EMBL" id="CASHTH010002408">
    <property type="protein sequence ID" value="CAI8029457.1"/>
    <property type="molecule type" value="Genomic_DNA"/>
</dbReference>
<dbReference type="PANTHER" id="PTHR43178:SF2">
    <property type="entry name" value="DIHYDROLIPOYLLYSINE-RESIDUE ACETYLTRANSFERASE COMPONENT OF PYRUVATE DEHYDROGENASE COMPLEX"/>
    <property type="match status" value="1"/>
</dbReference>
<comment type="catalytic activity">
    <reaction evidence="8">
        <text>N(6)-[(R)-dihydrolipoyl]-L-lysyl-[protein] + acetyl-CoA = N(6)-[(R)-S(8)-acetyldihydrolipoyl]-L-lysyl-[protein] + CoA</text>
        <dbReference type="Rhea" id="RHEA:17017"/>
        <dbReference type="Rhea" id="RHEA-COMP:10475"/>
        <dbReference type="Rhea" id="RHEA-COMP:10478"/>
        <dbReference type="ChEBI" id="CHEBI:57287"/>
        <dbReference type="ChEBI" id="CHEBI:57288"/>
        <dbReference type="ChEBI" id="CHEBI:83100"/>
        <dbReference type="ChEBI" id="CHEBI:83111"/>
        <dbReference type="EC" id="2.3.1.12"/>
    </reaction>
</comment>
<evidence type="ECO:0000256" key="2">
    <source>
        <dbReference type="ARBA" id="ARBA00007317"/>
    </source>
</evidence>
<gene>
    <name evidence="13" type="ORF">GBAR_LOCUS16738</name>
</gene>
<dbReference type="SUPFAM" id="SSF47005">
    <property type="entry name" value="Peripheral subunit-binding domain of 2-oxo acid dehydrogenase complex"/>
    <property type="match status" value="1"/>
</dbReference>
<keyword evidence="6 9" id="KW-0012">Acyltransferase</keyword>
<feature type="domain" description="Peripheral subunit-binding (PSBD)" evidence="12">
    <location>
        <begin position="132"/>
        <end position="169"/>
    </location>
</feature>
<feature type="compositionally biased region" description="Low complexity" evidence="10">
    <location>
        <begin position="107"/>
        <end position="116"/>
    </location>
</feature>
<dbReference type="InterPro" id="IPR003016">
    <property type="entry name" value="2-oxoA_DH_lipoyl-BS"/>
</dbReference>
<dbReference type="GO" id="GO:0004742">
    <property type="term" value="F:dihydrolipoyllysine-residue acetyltransferase activity"/>
    <property type="evidence" value="ECO:0007669"/>
    <property type="project" value="UniProtKB-EC"/>
</dbReference>
<comment type="similarity">
    <text evidence="2 9">Belongs to the 2-oxoacid dehydrogenase family.</text>
</comment>
<dbReference type="Gene3D" id="2.40.50.100">
    <property type="match status" value="1"/>
</dbReference>
<dbReference type="PROSITE" id="PS51826">
    <property type="entry name" value="PSBD"/>
    <property type="match status" value="1"/>
</dbReference>
<organism evidence="13 14">
    <name type="scientific">Geodia barretti</name>
    <name type="common">Barrett's horny sponge</name>
    <dbReference type="NCBI Taxonomy" id="519541"/>
    <lineage>
        <taxon>Eukaryota</taxon>
        <taxon>Metazoa</taxon>
        <taxon>Porifera</taxon>
        <taxon>Demospongiae</taxon>
        <taxon>Heteroscleromorpha</taxon>
        <taxon>Tetractinellida</taxon>
        <taxon>Astrophorina</taxon>
        <taxon>Geodiidae</taxon>
        <taxon>Geodia</taxon>
    </lineage>
</organism>
<dbReference type="InterPro" id="IPR036625">
    <property type="entry name" value="E3-bd_dom_sf"/>
</dbReference>
<accession>A0AA35WWS2</accession>
<dbReference type="InterPro" id="IPR004167">
    <property type="entry name" value="PSBD"/>
</dbReference>
<dbReference type="AlphaFoldDB" id="A0AA35WWS2"/>
<dbReference type="SUPFAM" id="SSF52777">
    <property type="entry name" value="CoA-dependent acyltransferases"/>
    <property type="match status" value="1"/>
</dbReference>
<comment type="function">
    <text evidence="7">The pyruvate dehydrogenase complex catalyzes the overall conversion of pyruvate to acetyl-CoA and CO(2). It contains multiple copies of three enzymatic components: pyruvate dehydrogenase (E1), dihydrolipoamide acetyltransferase (E2) and lipoamide dehydrogenase (E3).</text>
</comment>
<dbReference type="InterPro" id="IPR023213">
    <property type="entry name" value="CAT-like_dom_sf"/>
</dbReference>
<dbReference type="PANTHER" id="PTHR43178">
    <property type="entry name" value="DIHYDROLIPOAMIDE ACETYLTRANSFERASE COMPONENT OF PYRUVATE DEHYDROGENASE COMPLEX"/>
    <property type="match status" value="1"/>
</dbReference>
<evidence type="ECO:0000313" key="13">
    <source>
        <dbReference type="EMBL" id="CAI8029457.1"/>
    </source>
</evidence>
<dbReference type="GO" id="GO:0031405">
    <property type="term" value="F:lipoic acid binding"/>
    <property type="evidence" value="ECO:0007669"/>
    <property type="project" value="TreeGrafter"/>
</dbReference>
<evidence type="ECO:0000256" key="8">
    <source>
        <dbReference type="ARBA" id="ARBA00048370"/>
    </source>
</evidence>
<dbReference type="PROSITE" id="PS00189">
    <property type="entry name" value="LIPOYL"/>
    <property type="match status" value="1"/>
</dbReference>
<dbReference type="InterPro" id="IPR000089">
    <property type="entry name" value="Biotin_lipoyl"/>
</dbReference>
<dbReference type="Pfam" id="PF00364">
    <property type="entry name" value="Biotin_lipoyl"/>
    <property type="match status" value="1"/>
</dbReference>
<dbReference type="Gene3D" id="3.30.559.10">
    <property type="entry name" value="Chloramphenicol acetyltransferase-like domain"/>
    <property type="match status" value="1"/>
</dbReference>
<evidence type="ECO:0000256" key="10">
    <source>
        <dbReference type="SAM" id="MobiDB-lite"/>
    </source>
</evidence>
<dbReference type="InterPro" id="IPR001078">
    <property type="entry name" value="2-oxoacid_DH_actylTfrase"/>
</dbReference>
<dbReference type="Proteomes" id="UP001174909">
    <property type="component" value="Unassembled WGS sequence"/>
</dbReference>
<evidence type="ECO:0000259" key="11">
    <source>
        <dbReference type="PROSITE" id="PS50968"/>
    </source>
</evidence>
<keyword evidence="14" id="KW-1185">Reference proteome</keyword>
<name>A0AA35WWS2_GEOBA</name>
<dbReference type="InterPro" id="IPR011053">
    <property type="entry name" value="Single_hybrid_motif"/>
</dbReference>
<comment type="caution">
    <text evidence="13">The sequence shown here is derived from an EMBL/GenBank/DDBJ whole genome shotgun (WGS) entry which is preliminary data.</text>
</comment>
<evidence type="ECO:0000256" key="4">
    <source>
        <dbReference type="ARBA" id="ARBA00022823"/>
    </source>
</evidence>
<dbReference type="PROSITE" id="PS50968">
    <property type="entry name" value="BIOTINYL_LIPOYL"/>
    <property type="match status" value="1"/>
</dbReference>
<dbReference type="SUPFAM" id="SSF51230">
    <property type="entry name" value="Single hybrid motif"/>
    <property type="match status" value="1"/>
</dbReference>
<keyword evidence="13" id="KW-0670">Pyruvate</keyword>
<proteinExistence type="inferred from homology"/>
<protein>
    <recommendedName>
        <fullName evidence="9">Dihydrolipoamide acetyltransferase component of pyruvate dehydrogenase complex</fullName>
        <ecNumber evidence="9">2.3.1.-</ecNumber>
    </recommendedName>
</protein>
<evidence type="ECO:0000256" key="3">
    <source>
        <dbReference type="ARBA" id="ARBA00022679"/>
    </source>
</evidence>
<evidence type="ECO:0000256" key="7">
    <source>
        <dbReference type="ARBA" id="ARBA00025211"/>
    </source>
</evidence>
<dbReference type="GO" id="GO:0006086">
    <property type="term" value="P:pyruvate decarboxylation to acetyl-CoA"/>
    <property type="evidence" value="ECO:0007669"/>
    <property type="project" value="TreeGrafter"/>
</dbReference>
<dbReference type="CDD" id="cd06849">
    <property type="entry name" value="lipoyl_domain"/>
    <property type="match status" value="1"/>
</dbReference>
<keyword evidence="5" id="KW-0809">Transit peptide</keyword>
<evidence type="ECO:0000256" key="6">
    <source>
        <dbReference type="ARBA" id="ARBA00023315"/>
    </source>
</evidence>
<dbReference type="Gene3D" id="4.10.320.10">
    <property type="entry name" value="E3-binding domain"/>
    <property type="match status" value="1"/>
</dbReference>